<comment type="caution">
    <text evidence="3">The sequence shown here is derived from an EMBL/GenBank/DDBJ whole genome shotgun (WGS) entry which is preliminary data.</text>
</comment>
<dbReference type="EMBL" id="JARPOI010000017">
    <property type="protein sequence ID" value="KAJ9141356.1"/>
    <property type="molecule type" value="Genomic_DNA"/>
</dbReference>
<dbReference type="InterPro" id="IPR021109">
    <property type="entry name" value="Peptidase_aspartic_dom_sf"/>
</dbReference>
<dbReference type="Gene3D" id="2.40.70.10">
    <property type="entry name" value="Acid Proteases"/>
    <property type="match status" value="1"/>
</dbReference>
<feature type="compositionally biased region" description="Low complexity" evidence="1">
    <location>
        <begin position="330"/>
        <end position="355"/>
    </location>
</feature>
<feature type="compositionally biased region" description="Basic and acidic residues" evidence="1">
    <location>
        <begin position="389"/>
        <end position="406"/>
    </location>
</feature>
<feature type="domain" description="Retrotransposon gag" evidence="2">
    <location>
        <begin position="88"/>
        <end position="181"/>
    </location>
</feature>
<accession>A0ABQ9KLU5</accession>
<evidence type="ECO:0000259" key="2">
    <source>
        <dbReference type="Pfam" id="PF03732"/>
    </source>
</evidence>
<name>A0ABQ9KLU5_HEVBR</name>
<gene>
    <name evidence="3" type="ORF">P3X46_031898</name>
</gene>
<dbReference type="Pfam" id="PF03732">
    <property type="entry name" value="Retrotrans_gag"/>
    <property type="match status" value="1"/>
</dbReference>
<evidence type="ECO:0000256" key="1">
    <source>
        <dbReference type="SAM" id="MobiDB-lite"/>
    </source>
</evidence>
<organism evidence="3 4">
    <name type="scientific">Hevea brasiliensis</name>
    <name type="common">Para rubber tree</name>
    <name type="synonym">Siphonia brasiliensis</name>
    <dbReference type="NCBI Taxonomy" id="3981"/>
    <lineage>
        <taxon>Eukaryota</taxon>
        <taxon>Viridiplantae</taxon>
        <taxon>Streptophyta</taxon>
        <taxon>Embryophyta</taxon>
        <taxon>Tracheophyta</taxon>
        <taxon>Spermatophyta</taxon>
        <taxon>Magnoliopsida</taxon>
        <taxon>eudicotyledons</taxon>
        <taxon>Gunneridae</taxon>
        <taxon>Pentapetalae</taxon>
        <taxon>rosids</taxon>
        <taxon>fabids</taxon>
        <taxon>Malpighiales</taxon>
        <taxon>Euphorbiaceae</taxon>
        <taxon>Crotonoideae</taxon>
        <taxon>Micrandreae</taxon>
        <taxon>Hevea</taxon>
    </lineage>
</organism>
<feature type="region of interest" description="Disordered" evidence="1">
    <location>
        <begin position="320"/>
        <end position="441"/>
    </location>
</feature>
<dbReference type="InterPro" id="IPR005162">
    <property type="entry name" value="Retrotrans_gag_dom"/>
</dbReference>
<dbReference type="Proteomes" id="UP001174677">
    <property type="component" value="Chromosome 17"/>
</dbReference>
<dbReference type="PANTHER" id="PTHR33223:SF11">
    <property type="entry name" value="ELEMENT PROTEIN, PUTATIVE-RELATED"/>
    <property type="match status" value="1"/>
</dbReference>
<protein>
    <recommendedName>
        <fullName evidence="2">Retrotransposon gag domain-containing protein</fullName>
    </recommendedName>
</protein>
<dbReference type="PANTHER" id="PTHR33223">
    <property type="entry name" value="CCHC-TYPE DOMAIN-CONTAINING PROTEIN"/>
    <property type="match status" value="1"/>
</dbReference>
<sequence length="582" mass="65788">MADNNNNNNNRSVKDHAYPNIGDFMQSITRPRVEANNFELKPALCQMVQQAQFGGNPSESPHVHLAHFLEISDMLKINGVSDDAIRLRLFPFSLKDRAREWLHSLPPGSITTWDELSQAFLAQYFPPSKTAKLRNELTSFKPRDDESLYEAWERYKDLQRSCPHHGIPKWMLVQHFYNGVSPAIRSTIDASSGGDLTEKSEDEAFSALDKIAYNNYQWSCERNEIKKPSGMFELDAMNMINAKFDALTRKMDKLSMKVDSSAGGSSNSLEIGAANVNCASDFSALNQDFSSEQVDYVGNYNQRPGGNSFSATYDPAWRNHPNFSWGGRQGQNQNFQQPSGYQQHQNFQQNRAQQASPSSNKAFGKLPSQPENPREHCKAITLRSGKILENGDKNIEEKVEEKKSREEDEQTEVEVRIETEKENSVEEKASKERESKEEEPKYVAPKAYMPPLPFPQRFQKAKLDKQFGKFLEVLKSLHVTIPFTDALAQMPSYAKFLKEILSNKKKLEEFETVALTEESSAILQNKLPPKLKDPGSFSIPCHIGDISIDKALCDLGASVSLMPLSIYEKMKIGEMKSTTISL</sequence>
<keyword evidence="4" id="KW-1185">Reference proteome</keyword>
<evidence type="ECO:0000313" key="3">
    <source>
        <dbReference type="EMBL" id="KAJ9141356.1"/>
    </source>
</evidence>
<feature type="compositionally biased region" description="Basic and acidic residues" evidence="1">
    <location>
        <begin position="413"/>
        <end position="441"/>
    </location>
</feature>
<reference evidence="3" key="1">
    <citation type="journal article" date="2023" name="Plant Biotechnol. J.">
        <title>Chromosome-level wild Hevea brasiliensis genome provides new tools for genomic-assisted breeding and valuable loci to elevate rubber yield.</title>
        <authorList>
            <person name="Cheng H."/>
            <person name="Song X."/>
            <person name="Hu Y."/>
            <person name="Wu T."/>
            <person name="Yang Q."/>
            <person name="An Z."/>
            <person name="Feng S."/>
            <person name="Deng Z."/>
            <person name="Wu W."/>
            <person name="Zeng X."/>
            <person name="Tu M."/>
            <person name="Wang X."/>
            <person name="Huang H."/>
        </authorList>
    </citation>
    <scope>NUCLEOTIDE SEQUENCE</scope>
    <source>
        <strain evidence="3">MT/VB/25A 57/8</strain>
    </source>
</reference>
<evidence type="ECO:0000313" key="4">
    <source>
        <dbReference type="Proteomes" id="UP001174677"/>
    </source>
</evidence>
<proteinExistence type="predicted"/>